<evidence type="ECO:0000313" key="2">
    <source>
        <dbReference type="Proteomes" id="UP000247612"/>
    </source>
</evidence>
<dbReference type="OrthoDB" id="4774735at2"/>
<dbReference type="Pfam" id="PF19524">
    <property type="entry name" value="DUF6054"/>
    <property type="match status" value="1"/>
</dbReference>
<keyword evidence="2" id="KW-1185">Reference proteome</keyword>
<dbReference type="RefSeq" id="WP_022938506.1">
    <property type="nucleotide sequence ID" value="NZ_CABKRQ010000005.1"/>
</dbReference>
<dbReference type="EMBL" id="QJKH01000020">
    <property type="protein sequence ID" value="PXX75120.1"/>
    <property type="molecule type" value="Genomic_DNA"/>
</dbReference>
<dbReference type="Proteomes" id="UP000247612">
    <property type="component" value="Unassembled WGS sequence"/>
</dbReference>
<evidence type="ECO:0000313" key="1">
    <source>
        <dbReference type="EMBL" id="PXX75120.1"/>
    </source>
</evidence>
<proteinExistence type="predicted"/>
<name>A0A318KJJ5_9FIRM</name>
<dbReference type="STRING" id="1034346.GCA_000313565_02202"/>
<dbReference type="InterPro" id="IPR046117">
    <property type="entry name" value="DUF6054"/>
</dbReference>
<gene>
    <name evidence="1" type="ORF">DES51_12023</name>
</gene>
<reference evidence="1 2" key="1">
    <citation type="submission" date="2018-05" db="EMBL/GenBank/DDBJ databases">
        <title>Genomic Encyclopedia of Type Strains, Phase IV (KMG-IV): sequencing the most valuable type-strain genomes for metagenomic binning, comparative biology and taxonomic classification.</title>
        <authorList>
            <person name="Goeker M."/>
        </authorList>
    </citation>
    <scope>NUCLEOTIDE SEQUENCE [LARGE SCALE GENOMIC DNA]</scope>
    <source>
        <strain evidence="1 2">JC118</strain>
    </source>
</reference>
<sequence length="118" mass="13198">MAKYAVMIHGDFDEFNDYLARAIAGSSLSASKEDSHEFICPNMRCKVQVFERYSAFGSNRVSMNVTVVGIGNELQIAGITAGGSQGVLFKFNTVGEENFLYKLKNAVEDYKKLYEKNY</sequence>
<comment type="caution">
    <text evidence="1">The sequence shown here is derived from an EMBL/GenBank/DDBJ whole genome shotgun (WGS) entry which is preliminary data.</text>
</comment>
<dbReference type="AlphaFoldDB" id="A0A318KJJ5"/>
<organism evidence="1 2">
    <name type="scientific">Dielma fastidiosa</name>
    <dbReference type="NCBI Taxonomy" id="1034346"/>
    <lineage>
        <taxon>Bacteria</taxon>
        <taxon>Bacillati</taxon>
        <taxon>Bacillota</taxon>
        <taxon>Erysipelotrichia</taxon>
        <taxon>Erysipelotrichales</taxon>
        <taxon>Erysipelotrichaceae</taxon>
        <taxon>Dielma</taxon>
    </lineage>
</organism>
<protein>
    <submittedName>
        <fullName evidence="1">Uncharacterized protein</fullName>
    </submittedName>
</protein>
<accession>A0A318KJJ5</accession>